<dbReference type="GO" id="GO:0005886">
    <property type="term" value="C:plasma membrane"/>
    <property type="evidence" value="ECO:0007669"/>
    <property type="project" value="TreeGrafter"/>
</dbReference>
<evidence type="ECO:0000313" key="5">
    <source>
        <dbReference type="Proteomes" id="UP000241769"/>
    </source>
</evidence>
<dbReference type="SUPFAM" id="SSF51735">
    <property type="entry name" value="NAD(P)-binding Rossmann-fold domains"/>
    <property type="match status" value="1"/>
</dbReference>
<evidence type="ECO:0000256" key="1">
    <source>
        <dbReference type="ARBA" id="ARBA00038048"/>
    </source>
</evidence>
<keyword evidence="2" id="KW-0812">Transmembrane</keyword>
<keyword evidence="2" id="KW-0472">Membrane</keyword>
<dbReference type="Pfam" id="PF03435">
    <property type="entry name" value="Sacchrp_dh_NADP"/>
    <property type="match status" value="1"/>
</dbReference>
<evidence type="ECO:0000313" key="4">
    <source>
        <dbReference type="EMBL" id="PRP85266.1"/>
    </source>
</evidence>
<dbReference type="Proteomes" id="UP000241769">
    <property type="component" value="Unassembled WGS sequence"/>
</dbReference>
<dbReference type="InParanoid" id="A0A2P6NMR6"/>
<reference evidence="4 5" key="1">
    <citation type="journal article" date="2018" name="Genome Biol. Evol.">
        <title>Multiple Roots of Fruiting Body Formation in Amoebozoa.</title>
        <authorList>
            <person name="Hillmann F."/>
            <person name="Forbes G."/>
            <person name="Novohradska S."/>
            <person name="Ferling I."/>
            <person name="Riege K."/>
            <person name="Groth M."/>
            <person name="Westermann M."/>
            <person name="Marz M."/>
            <person name="Spaller T."/>
            <person name="Winckler T."/>
            <person name="Schaap P."/>
            <person name="Glockner G."/>
        </authorList>
    </citation>
    <scope>NUCLEOTIDE SEQUENCE [LARGE SCALE GENOMIC DNA]</scope>
    <source>
        <strain evidence="4 5">Jena</strain>
    </source>
</reference>
<dbReference type="EMBL" id="MDYQ01000048">
    <property type="protein sequence ID" value="PRP85266.1"/>
    <property type="molecule type" value="Genomic_DNA"/>
</dbReference>
<comment type="caution">
    <text evidence="4">The sequence shown here is derived from an EMBL/GenBank/DDBJ whole genome shotgun (WGS) entry which is preliminary data.</text>
</comment>
<dbReference type="PANTHER" id="PTHR12286:SF5">
    <property type="entry name" value="SACCHAROPINE DEHYDROGENASE-LIKE OXIDOREDUCTASE"/>
    <property type="match status" value="1"/>
</dbReference>
<dbReference type="InterPro" id="IPR036291">
    <property type="entry name" value="NAD(P)-bd_dom_sf"/>
</dbReference>
<evidence type="ECO:0000259" key="3">
    <source>
        <dbReference type="Pfam" id="PF03435"/>
    </source>
</evidence>
<proteinExistence type="inferred from homology"/>
<organism evidence="4 5">
    <name type="scientific">Planoprotostelium fungivorum</name>
    <dbReference type="NCBI Taxonomy" id="1890364"/>
    <lineage>
        <taxon>Eukaryota</taxon>
        <taxon>Amoebozoa</taxon>
        <taxon>Evosea</taxon>
        <taxon>Variosea</taxon>
        <taxon>Cavosteliida</taxon>
        <taxon>Cavosteliaceae</taxon>
        <taxon>Planoprotostelium</taxon>
    </lineage>
</organism>
<dbReference type="AlphaFoldDB" id="A0A2P6NMR6"/>
<evidence type="ECO:0000256" key="2">
    <source>
        <dbReference type="SAM" id="Phobius"/>
    </source>
</evidence>
<dbReference type="PANTHER" id="PTHR12286">
    <property type="entry name" value="SACCHAROPINE DEHYDROGENASE-LIKE OXIDOREDUCTASE"/>
    <property type="match status" value="1"/>
</dbReference>
<feature type="transmembrane region" description="Helical" evidence="2">
    <location>
        <begin position="289"/>
        <end position="308"/>
    </location>
</feature>
<keyword evidence="5" id="KW-1185">Reference proteome</keyword>
<keyword evidence="2" id="KW-1133">Transmembrane helix</keyword>
<feature type="domain" description="Saccharopine dehydrogenase NADP binding" evidence="3">
    <location>
        <begin position="16"/>
        <end position="148"/>
    </location>
</feature>
<dbReference type="InterPro" id="IPR005097">
    <property type="entry name" value="Sacchrp_dh_NADP-bd"/>
</dbReference>
<accession>A0A2P6NMR6</accession>
<name>A0A2P6NMR6_9EUKA</name>
<gene>
    <name evidence="4" type="ORF">PROFUN_07036</name>
</gene>
<comment type="similarity">
    <text evidence="1">Belongs to the saccharopine dehydrogenase family.</text>
</comment>
<dbReference type="OrthoDB" id="10268090at2759"/>
<dbReference type="GO" id="GO:0009247">
    <property type="term" value="P:glycolipid biosynthetic process"/>
    <property type="evidence" value="ECO:0007669"/>
    <property type="project" value="TreeGrafter"/>
</dbReference>
<dbReference type="Gene3D" id="3.40.50.720">
    <property type="entry name" value="NAD(P)-binding Rossmann-like Domain"/>
    <property type="match status" value="1"/>
</dbReference>
<sequence>MSQLRERKHKDREYDIVVFGATSFAGALVTEYLLKHYNQSTLKWTIAGRSSSRLEDVKKRVRQYSVTADELRPIVADSSNKASLDAMTSKTRVIISTVGPFALYGSLLVQSCLENGTDYVDITGEPHWVRKMIDQHNQKAEENGTLFVNMSGFDSIPSDIGTLMVVDHLKKKGAIASEVKSFFVLRETKGGASGGTIASAIEAVESGGLGSMSNPHYLCPSPKSAAAAAPKSKDTLLPFYDDEEKSWTAPFMMAPVNRQVVRRTAALLGEEHGYSQKFQYTEVLSTPNVFVSGVVFVVMIVAGLLLSVSFSRNIIKKFVPAPGTGPTRKIIETGKWATHYIAKGRTPDGREVTVRGRAKGHQDPGYGDTARMLSESAVHLALSRDKCAKGGFRTPAAAYGPTFIDRLRTAGQDWVIE</sequence>
<protein>
    <recommendedName>
        <fullName evidence="3">Saccharopine dehydrogenase NADP binding domain-containing protein</fullName>
    </recommendedName>
</protein>
<dbReference type="InterPro" id="IPR051276">
    <property type="entry name" value="Saccharopine_DH-like_oxidrdct"/>
</dbReference>